<feature type="compositionally biased region" description="Basic and acidic residues" evidence="1">
    <location>
        <begin position="1"/>
        <end position="20"/>
    </location>
</feature>
<keyword evidence="3" id="KW-1185">Reference proteome</keyword>
<evidence type="ECO:0000256" key="1">
    <source>
        <dbReference type="SAM" id="MobiDB-lite"/>
    </source>
</evidence>
<dbReference type="EMBL" id="JACWZY010000003">
    <property type="protein sequence ID" value="MBD2700170.1"/>
    <property type="molecule type" value="Genomic_DNA"/>
</dbReference>
<dbReference type="RefSeq" id="WP_190886022.1">
    <property type="nucleotide sequence ID" value="NZ_JACWZY010000003.1"/>
</dbReference>
<sequence length="73" mass="7969">MDIIDHLLEGGHEPESKEGQFDLSKGEGNVGNVILTQYSDGGFKIGSLTLQREDLIELIDFVKAIDTALDHGK</sequence>
<dbReference type="AlphaFoldDB" id="A0A927ARS4"/>
<name>A0A927ARS4_9BACT</name>
<evidence type="ECO:0000313" key="3">
    <source>
        <dbReference type="Proteomes" id="UP000598820"/>
    </source>
</evidence>
<comment type="caution">
    <text evidence="2">The sequence shown here is derived from an EMBL/GenBank/DDBJ whole genome shotgun (WGS) entry which is preliminary data.</text>
</comment>
<organism evidence="2 3">
    <name type="scientific">Spirosoma profusum</name>
    <dbReference type="NCBI Taxonomy" id="2771354"/>
    <lineage>
        <taxon>Bacteria</taxon>
        <taxon>Pseudomonadati</taxon>
        <taxon>Bacteroidota</taxon>
        <taxon>Cytophagia</taxon>
        <taxon>Cytophagales</taxon>
        <taxon>Cytophagaceae</taxon>
        <taxon>Spirosoma</taxon>
    </lineage>
</organism>
<dbReference type="Proteomes" id="UP000598820">
    <property type="component" value="Unassembled WGS sequence"/>
</dbReference>
<protein>
    <submittedName>
        <fullName evidence="2">Uncharacterized protein</fullName>
    </submittedName>
</protein>
<proteinExistence type="predicted"/>
<accession>A0A927ARS4</accession>
<gene>
    <name evidence="2" type="ORF">IC229_05955</name>
</gene>
<feature type="region of interest" description="Disordered" evidence="1">
    <location>
        <begin position="1"/>
        <end position="24"/>
    </location>
</feature>
<reference evidence="2" key="1">
    <citation type="submission" date="2020-09" db="EMBL/GenBank/DDBJ databases">
        <authorList>
            <person name="Kim M.K."/>
        </authorList>
    </citation>
    <scope>NUCLEOTIDE SEQUENCE</scope>
    <source>
        <strain evidence="2">BT702</strain>
    </source>
</reference>
<evidence type="ECO:0000313" key="2">
    <source>
        <dbReference type="EMBL" id="MBD2700170.1"/>
    </source>
</evidence>